<dbReference type="Pfam" id="PF01345">
    <property type="entry name" value="DUF11"/>
    <property type="match status" value="1"/>
</dbReference>
<dbReference type="Proteomes" id="UP000263833">
    <property type="component" value="Unassembled WGS sequence"/>
</dbReference>
<accession>A0A371BK25</accession>
<comment type="caution">
    <text evidence="3">The sequence shown here is derived from an EMBL/GenBank/DDBJ whole genome shotgun (WGS) entry which is preliminary data.</text>
</comment>
<evidence type="ECO:0000256" key="1">
    <source>
        <dbReference type="SAM" id="SignalP"/>
    </source>
</evidence>
<sequence>MLYRFRFAQIFLTACTAVVALPTPTQAAALLASNSVVLTSEAMVERSETDATGKEKQVLKKPSDVIVVPGDRIIFTLRYVNNGAEPASGFRATNPMPAPVQFVSVAEDWAEVSVDGGKIWGKLAQLKVTAKNADGTGDVLRAATAEDVTHVRWVFSTAIAPGATGSVSYRGLIK</sequence>
<evidence type="ECO:0000259" key="2">
    <source>
        <dbReference type="Pfam" id="PF01345"/>
    </source>
</evidence>
<protein>
    <recommendedName>
        <fullName evidence="2">DUF11 domain-containing protein</fullName>
    </recommendedName>
</protein>
<dbReference type="EMBL" id="QRGP01000001">
    <property type="protein sequence ID" value="RDV07701.1"/>
    <property type="molecule type" value="Genomic_DNA"/>
</dbReference>
<feature type="chain" id="PRO_5016920093" description="DUF11 domain-containing protein" evidence="1">
    <location>
        <begin position="28"/>
        <end position="174"/>
    </location>
</feature>
<feature type="domain" description="DUF11" evidence="2">
    <location>
        <begin position="58"/>
        <end position="132"/>
    </location>
</feature>
<gene>
    <name evidence="3" type="ORF">DXH95_10370</name>
</gene>
<feature type="signal peptide" evidence="1">
    <location>
        <begin position="1"/>
        <end position="27"/>
    </location>
</feature>
<name>A0A371BK25_9SPHN</name>
<keyword evidence="1" id="KW-0732">Signal</keyword>
<organism evidence="3 4">
    <name type="scientific">Sphingorhabdus pulchriflava</name>
    <dbReference type="NCBI Taxonomy" id="2292257"/>
    <lineage>
        <taxon>Bacteria</taxon>
        <taxon>Pseudomonadati</taxon>
        <taxon>Pseudomonadota</taxon>
        <taxon>Alphaproteobacteria</taxon>
        <taxon>Sphingomonadales</taxon>
        <taxon>Sphingomonadaceae</taxon>
        <taxon>Sphingorhabdus</taxon>
    </lineage>
</organism>
<dbReference type="RefSeq" id="WP_115549246.1">
    <property type="nucleotide sequence ID" value="NZ_QRGP01000001.1"/>
</dbReference>
<dbReference type="InterPro" id="IPR001434">
    <property type="entry name" value="OmcB-like_DUF11"/>
</dbReference>
<dbReference type="InterPro" id="IPR047589">
    <property type="entry name" value="DUF11_rpt"/>
</dbReference>
<evidence type="ECO:0000313" key="3">
    <source>
        <dbReference type="EMBL" id="RDV07701.1"/>
    </source>
</evidence>
<evidence type="ECO:0000313" key="4">
    <source>
        <dbReference type="Proteomes" id="UP000263833"/>
    </source>
</evidence>
<proteinExistence type="predicted"/>
<dbReference type="OrthoDB" id="7428387at2"/>
<keyword evidence="4" id="KW-1185">Reference proteome</keyword>
<dbReference type="AlphaFoldDB" id="A0A371BK25"/>
<dbReference type="NCBIfam" id="TIGR01451">
    <property type="entry name" value="B_ant_repeat"/>
    <property type="match status" value="1"/>
</dbReference>
<reference evidence="4" key="1">
    <citation type="submission" date="2018-08" db="EMBL/GenBank/DDBJ databases">
        <authorList>
            <person name="Kim S.-J."/>
            <person name="Jung G.-Y."/>
        </authorList>
    </citation>
    <scope>NUCLEOTIDE SEQUENCE [LARGE SCALE GENOMIC DNA]</scope>
    <source>
        <strain evidence="4">GY_G</strain>
    </source>
</reference>